<gene>
    <name evidence="3" type="primary">AVEN_165588_1</name>
    <name evidence="3" type="ORF">CEXT_320781</name>
</gene>
<organism evidence="3 4">
    <name type="scientific">Caerostris extrusa</name>
    <name type="common">Bark spider</name>
    <name type="synonym">Caerostris bankana</name>
    <dbReference type="NCBI Taxonomy" id="172846"/>
    <lineage>
        <taxon>Eukaryota</taxon>
        <taxon>Metazoa</taxon>
        <taxon>Ecdysozoa</taxon>
        <taxon>Arthropoda</taxon>
        <taxon>Chelicerata</taxon>
        <taxon>Arachnida</taxon>
        <taxon>Araneae</taxon>
        <taxon>Araneomorphae</taxon>
        <taxon>Entelegynae</taxon>
        <taxon>Araneoidea</taxon>
        <taxon>Araneidae</taxon>
        <taxon>Caerostris</taxon>
    </lineage>
</organism>
<reference evidence="3 4" key="1">
    <citation type="submission" date="2021-06" db="EMBL/GenBank/DDBJ databases">
        <title>Caerostris extrusa draft genome.</title>
        <authorList>
            <person name="Kono N."/>
            <person name="Arakawa K."/>
        </authorList>
    </citation>
    <scope>NUCLEOTIDE SEQUENCE [LARGE SCALE GENOMIC DNA]</scope>
</reference>
<evidence type="ECO:0000313" key="3">
    <source>
        <dbReference type="EMBL" id="GIY77253.1"/>
    </source>
</evidence>
<keyword evidence="1" id="KW-1133">Transmembrane helix</keyword>
<feature type="chain" id="PRO_5043450360" evidence="2">
    <location>
        <begin position="21"/>
        <end position="133"/>
    </location>
</feature>
<feature type="transmembrane region" description="Helical" evidence="1">
    <location>
        <begin position="103"/>
        <end position="126"/>
    </location>
</feature>
<evidence type="ECO:0000313" key="4">
    <source>
        <dbReference type="Proteomes" id="UP001054945"/>
    </source>
</evidence>
<proteinExistence type="predicted"/>
<accession>A0AAV4W6M5</accession>
<feature type="transmembrane region" description="Helical" evidence="1">
    <location>
        <begin position="28"/>
        <end position="53"/>
    </location>
</feature>
<dbReference type="EMBL" id="BPLR01015594">
    <property type="protein sequence ID" value="GIY77253.1"/>
    <property type="molecule type" value="Genomic_DNA"/>
</dbReference>
<keyword evidence="1" id="KW-0812">Transmembrane</keyword>
<name>A0AAV4W6M5_CAEEX</name>
<sequence>MFISVFNILASLFWYGYSFAFPPNAGNVTNMCFAIGFVQYLVLLFITLSPAAAANQAAAMAREFVLSLPGWFPKRYGIIKVHVRREFMHKTTLTLWKIYRIDYSLIISAIGSLISYGILVGTLGSVQNSNKES</sequence>
<feature type="signal peptide" evidence="2">
    <location>
        <begin position="1"/>
        <end position="20"/>
    </location>
</feature>
<evidence type="ECO:0000256" key="1">
    <source>
        <dbReference type="SAM" id="Phobius"/>
    </source>
</evidence>
<comment type="caution">
    <text evidence="3">The sequence shown here is derived from an EMBL/GenBank/DDBJ whole genome shotgun (WGS) entry which is preliminary data.</text>
</comment>
<protein>
    <submittedName>
        <fullName evidence="3">Uncharacterized protein</fullName>
    </submittedName>
</protein>
<evidence type="ECO:0000256" key="2">
    <source>
        <dbReference type="SAM" id="SignalP"/>
    </source>
</evidence>
<dbReference type="AlphaFoldDB" id="A0AAV4W6M5"/>
<keyword evidence="2" id="KW-0732">Signal</keyword>
<dbReference type="Proteomes" id="UP001054945">
    <property type="component" value="Unassembled WGS sequence"/>
</dbReference>
<keyword evidence="1" id="KW-0472">Membrane</keyword>
<keyword evidence="4" id="KW-1185">Reference proteome</keyword>